<dbReference type="EMBL" id="WTYC01000003">
    <property type="protein sequence ID" value="MXO48088.1"/>
    <property type="molecule type" value="Genomic_DNA"/>
</dbReference>
<protein>
    <recommendedName>
        <fullName evidence="1">Type I restriction enzyme R protein N-terminal domain-containing protein</fullName>
    </recommendedName>
</protein>
<dbReference type="OrthoDB" id="9148007at2"/>
<gene>
    <name evidence="2" type="ORF">GRI69_07450</name>
</gene>
<reference evidence="2 3" key="1">
    <citation type="submission" date="2019-12" db="EMBL/GenBank/DDBJ databases">
        <title>Genomic-based taxomic classification of the family Erythrobacteraceae.</title>
        <authorList>
            <person name="Xu L."/>
        </authorList>
    </citation>
    <scope>NUCLEOTIDE SEQUENCE [LARGE SCALE GENOMIC DNA]</scope>
    <source>
        <strain evidence="2 3">DSM 17792</strain>
    </source>
</reference>
<dbReference type="Pfam" id="PF13588">
    <property type="entry name" value="HSDR_N_2"/>
    <property type="match status" value="1"/>
</dbReference>
<sequence length="350" mass="39167">MEIEASIAELQATLRKHREKLATEEAAKTTLVLPFLRALGYNIFDPDEVVPEFTCDVGTKKGEKVDYGICVGGEIKILVECKPANGDLSIKHASQLYRYFAATDARLALLTNGVVYRFFTDAEKTNMMDDRPFFTFDLDNYKASDLRTLATFQRADFDLARIVSHAGALKLQSEVLAELRKEFGEPSDDLVKIIAGRLHDGIITKGVRDRFRSAITQAYGSLIRDGVHQRLEKAISGGSDEPDHQMAEVDQGAVETTDVEIEGFNIIRAICAEKVDPSRVVMRDAKSYCAILLDDNNRRTIARMHFNSPTSRYLGLFSGKDEAREGVMGPVDIFKHKRAILKRVAELEEE</sequence>
<dbReference type="AlphaFoldDB" id="A0A844XSU5"/>
<dbReference type="GO" id="GO:0003677">
    <property type="term" value="F:DNA binding"/>
    <property type="evidence" value="ECO:0007669"/>
    <property type="project" value="UniProtKB-KW"/>
</dbReference>
<keyword evidence="3" id="KW-1185">Reference proteome</keyword>
<dbReference type="RefSeq" id="WP_160727637.1">
    <property type="nucleotide sequence ID" value="NZ_WTYC01000003.1"/>
</dbReference>
<feature type="domain" description="Type I restriction enzyme R protein N-terminal" evidence="1">
    <location>
        <begin position="44"/>
        <end position="123"/>
    </location>
</feature>
<organism evidence="2 3">
    <name type="scientific">Qipengyuania vulgaris</name>
    <dbReference type="NCBI Taxonomy" id="291985"/>
    <lineage>
        <taxon>Bacteria</taxon>
        <taxon>Pseudomonadati</taxon>
        <taxon>Pseudomonadota</taxon>
        <taxon>Alphaproteobacteria</taxon>
        <taxon>Sphingomonadales</taxon>
        <taxon>Erythrobacteraceae</taxon>
        <taxon>Qipengyuania</taxon>
    </lineage>
</organism>
<dbReference type="InterPro" id="IPR029464">
    <property type="entry name" value="HSDR_N"/>
</dbReference>
<proteinExistence type="predicted"/>
<evidence type="ECO:0000259" key="1">
    <source>
        <dbReference type="Pfam" id="PF13588"/>
    </source>
</evidence>
<dbReference type="GO" id="GO:0005524">
    <property type="term" value="F:ATP binding"/>
    <property type="evidence" value="ECO:0007669"/>
    <property type="project" value="UniProtKB-KW"/>
</dbReference>
<dbReference type="Proteomes" id="UP000448199">
    <property type="component" value="Unassembled WGS sequence"/>
</dbReference>
<dbReference type="InterPro" id="IPR017035">
    <property type="entry name" value="UCP035009_HsdR_All3000-type"/>
</dbReference>
<name>A0A844XSU5_9SPHN</name>
<dbReference type="GO" id="GO:0009307">
    <property type="term" value="P:DNA restriction-modification system"/>
    <property type="evidence" value="ECO:0007669"/>
    <property type="project" value="UniProtKB-KW"/>
</dbReference>
<accession>A0A844XSU5</accession>
<dbReference type="PIRSF" id="PIRSF035009">
    <property type="entry name" value="UCP035009_HSDR_N"/>
    <property type="match status" value="1"/>
</dbReference>
<comment type="caution">
    <text evidence="2">The sequence shown here is derived from an EMBL/GenBank/DDBJ whole genome shotgun (WGS) entry which is preliminary data.</text>
</comment>
<evidence type="ECO:0000313" key="3">
    <source>
        <dbReference type="Proteomes" id="UP000448199"/>
    </source>
</evidence>
<evidence type="ECO:0000313" key="2">
    <source>
        <dbReference type="EMBL" id="MXO48088.1"/>
    </source>
</evidence>
<dbReference type="GO" id="GO:0009035">
    <property type="term" value="F:type I site-specific deoxyribonuclease activity"/>
    <property type="evidence" value="ECO:0007669"/>
    <property type="project" value="UniProtKB-EC"/>
</dbReference>